<protein>
    <submittedName>
        <fullName evidence="1">Uncharacterized protein</fullName>
    </submittedName>
</protein>
<dbReference type="AlphaFoldDB" id="A0A6G1EVL2"/>
<dbReference type="EMBL" id="SPHZ02000002">
    <property type="protein sequence ID" value="KAF0928592.1"/>
    <property type="molecule type" value="Genomic_DNA"/>
</dbReference>
<proteinExistence type="predicted"/>
<dbReference type="Proteomes" id="UP000479710">
    <property type="component" value="Unassembled WGS sequence"/>
</dbReference>
<reference evidence="1 2" key="1">
    <citation type="submission" date="2019-11" db="EMBL/GenBank/DDBJ databases">
        <title>Whole genome sequence of Oryza granulata.</title>
        <authorList>
            <person name="Li W."/>
        </authorList>
    </citation>
    <scope>NUCLEOTIDE SEQUENCE [LARGE SCALE GENOMIC DNA]</scope>
    <source>
        <strain evidence="2">cv. Menghai</strain>
        <tissue evidence="1">Leaf</tissue>
    </source>
</reference>
<gene>
    <name evidence="1" type="ORF">E2562_006035</name>
</gene>
<name>A0A6G1EVL2_9ORYZ</name>
<evidence type="ECO:0000313" key="2">
    <source>
        <dbReference type="Proteomes" id="UP000479710"/>
    </source>
</evidence>
<evidence type="ECO:0000313" key="1">
    <source>
        <dbReference type="EMBL" id="KAF0928592.1"/>
    </source>
</evidence>
<accession>A0A6G1EVL2</accession>
<sequence length="125" mass="14263">MGMVMKTSVAALSTQSFPLVTFVPHCHPSSQRPQQRVIFKRHKRSSFLQEGWAATRAHRRWQRLLGGMVLGSTSATQPHPKQSTTSRRDGPQILITMQWLLGWPRANLNVERLFAKGPTFYTEHP</sequence>
<comment type="caution">
    <text evidence="1">The sequence shown here is derived from an EMBL/GenBank/DDBJ whole genome shotgun (WGS) entry which is preliminary data.</text>
</comment>
<organism evidence="1 2">
    <name type="scientific">Oryza meyeriana var. granulata</name>
    <dbReference type="NCBI Taxonomy" id="110450"/>
    <lineage>
        <taxon>Eukaryota</taxon>
        <taxon>Viridiplantae</taxon>
        <taxon>Streptophyta</taxon>
        <taxon>Embryophyta</taxon>
        <taxon>Tracheophyta</taxon>
        <taxon>Spermatophyta</taxon>
        <taxon>Magnoliopsida</taxon>
        <taxon>Liliopsida</taxon>
        <taxon>Poales</taxon>
        <taxon>Poaceae</taxon>
        <taxon>BOP clade</taxon>
        <taxon>Oryzoideae</taxon>
        <taxon>Oryzeae</taxon>
        <taxon>Oryzinae</taxon>
        <taxon>Oryza</taxon>
        <taxon>Oryza meyeriana</taxon>
    </lineage>
</organism>
<keyword evidence="2" id="KW-1185">Reference proteome</keyword>